<dbReference type="PANTHER" id="PTHR31190:SF72">
    <property type="entry name" value="AP2 DOMAIN CONTAINING PROTEIN, EXPRESSED"/>
    <property type="match status" value="1"/>
</dbReference>
<dbReference type="SMART" id="SM00380">
    <property type="entry name" value="AP2"/>
    <property type="match status" value="1"/>
</dbReference>
<dbReference type="GO" id="GO:0009873">
    <property type="term" value="P:ethylene-activated signaling pathway"/>
    <property type="evidence" value="ECO:0007669"/>
    <property type="project" value="InterPro"/>
</dbReference>
<comment type="subcellular location">
    <subcellularLocation>
        <location evidence="1">Nucleus</location>
    </subcellularLocation>
</comment>
<dbReference type="Proteomes" id="UP000652761">
    <property type="component" value="Unassembled WGS sequence"/>
</dbReference>
<comment type="caution">
    <text evidence="8">The sequence shown here is derived from an EMBL/GenBank/DDBJ whole genome shotgun (WGS) entry which is preliminary data.</text>
</comment>
<feature type="region of interest" description="Disordered" evidence="6">
    <location>
        <begin position="192"/>
        <end position="211"/>
    </location>
</feature>
<dbReference type="InterPro" id="IPR044808">
    <property type="entry name" value="ERF_plant"/>
</dbReference>
<dbReference type="Pfam" id="PF00847">
    <property type="entry name" value="AP2"/>
    <property type="match status" value="1"/>
</dbReference>
<dbReference type="GO" id="GO:0003700">
    <property type="term" value="F:DNA-binding transcription factor activity"/>
    <property type="evidence" value="ECO:0007669"/>
    <property type="project" value="InterPro"/>
</dbReference>
<organism evidence="8 9">
    <name type="scientific">Colocasia esculenta</name>
    <name type="common">Wild taro</name>
    <name type="synonym">Arum esculentum</name>
    <dbReference type="NCBI Taxonomy" id="4460"/>
    <lineage>
        <taxon>Eukaryota</taxon>
        <taxon>Viridiplantae</taxon>
        <taxon>Streptophyta</taxon>
        <taxon>Embryophyta</taxon>
        <taxon>Tracheophyta</taxon>
        <taxon>Spermatophyta</taxon>
        <taxon>Magnoliopsida</taxon>
        <taxon>Liliopsida</taxon>
        <taxon>Araceae</taxon>
        <taxon>Aroideae</taxon>
        <taxon>Colocasieae</taxon>
        <taxon>Colocasia</taxon>
    </lineage>
</organism>
<evidence type="ECO:0000313" key="8">
    <source>
        <dbReference type="EMBL" id="MQM23437.1"/>
    </source>
</evidence>
<proteinExistence type="predicted"/>
<keyword evidence="2" id="KW-0805">Transcription regulation</keyword>
<dbReference type="InterPro" id="IPR016177">
    <property type="entry name" value="DNA-bd_dom_sf"/>
</dbReference>
<dbReference type="Gene3D" id="3.30.730.10">
    <property type="entry name" value="AP2/ERF domain"/>
    <property type="match status" value="1"/>
</dbReference>
<feature type="region of interest" description="Disordered" evidence="6">
    <location>
        <begin position="1"/>
        <end position="33"/>
    </location>
</feature>
<evidence type="ECO:0000313" key="9">
    <source>
        <dbReference type="Proteomes" id="UP000652761"/>
    </source>
</evidence>
<keyword evidence="4" id="KW-0804">Transcription</keyword>
<reference evidence="8" key="1">
    <citation type="submission" date="2017-07" db="EMBL/GenBank/DDBJ databases">
        <title>Taro Niue Genome Assembly and Annotation.</title>
        <authorList>
            <person name="Atibalentja N."/>
            <person name="Keating K."/>
            <person name="Fields C.J."/>
        </authorList>
    </citation>
    <scope>NUCLEOTIDE SEQUENCE</scope>
    <source>
        <strain evidence="8">Niue_2</strain>
        <tissue evidence="8">Leaf</tissue>
    </source>
</reference>
<sequence>MDSSFFQQYSNSCSMSSESTTGSPEPMSWGRLLHHAGSSQLPFNENDSEEMLLLDVLAEATTAAAGAAGGPGSSDSPRGPKEEEVQSRSTVLPDGDHQKVGCYRGVRKRPWGKFAAEIRDSTRHGRRVWLGTFDSAEAAALAYDQAALSSRGAMAVLNFPVERVQESLRGVGCGSEEEAGCSPVVALKKRHAMRRKSGGRKQRKASDEAPRVENVVELEDLGAEYLEELLTVSEHDTCMPW</sequence>
<dbReference type="EMBL" id="NMUH01016309">
    <property type="protein sequence ID" value="MQM23437.1"/>
    <property type="molecule type" value="Genomic_DNA"/>
</dbReference>
<evidence type="ECO:0000259" key="7">
    <source>
        <dbReference type="PROSITE" id="PS51032"/>
    </source>
</evidence>
<dbReference type="PANTHER" id="PTHR31190">
    <property type="entry name" value="DNA-BINDING DOMAIN"/>
    <property type="match status" value="1"/>
</dbReference>
<dbReference type="GO" id="GO:0005634">
    <property type="term" value="C:nucleus"/>
    <property type="evidence" value="ECO:0007669"/>
    <property type="project" value="UniProtKB-SubCell"/>
</dbReference>
<protein>
    <recommendedName>
        <fullName evidence="7">AP2/ERF domain-containing protein</fullName>
    </recommendedName>
</protein>
<evidence type="ECO:0000256" key="2">
    <source>
        <dbReference type="ARBA" id="ARBA00023015"/>
    </source>
</evidence>
<evidence type="ECO:0000256" key="4">
    <source>
        <dbReference type="ARBA" id="ARBA00023163"/>
    </source>
</evidence>
<dbReference type="CDD" id="cd00018">
    <property type="entry name" value="AP2"/>
    <property type="match status" value="1"/>
</dbReference>
<dbReference type="OrthoDB" id="670255at2759"/>
<dbReference type="GO" id="GO:0003677">
    <property type="term" value="F:DNA binding"/>
    <property type="evidence" value="ECO:0007669"/>
    <property type="project" value="UniProtKB-KW"/>
</dbReference>
<dbReference type="PROSITE" id="PS51032">
    <property type="entry name" value="AP2_ERF"/>
    <property type="match status" value="1"/>
</dbReference>
<evidence type="ECO:0000256" key="3">
    <source>
        <dbReference type="ARBA" id="ARBA00023125"/>
    </source>
</evidence>
<keyword evidence="9" id="KW-1185">Reference proteome</keyword>
<keyword evidence="3" id="KW-0238">DNA-binding</keyword>
<dbReference type="AlphaFoldDB" id="A0A843XXK1"/>
<name>A0A843XXK1_COLES</name>
<evidence type="ECO:0000256" key="5">
    <source>
        <dbReference type="ARBA" id="ARBA00023242"/>
    </source>
</evidence>
<dbReference type="InterPro" id="IPR036955">
    <property type="entry name" value="AP2/ERF_dom_sf"/>
</dbReference>
<feature type="region of interest" description="Disordered" evidence="6">
    <location>
        <begin position="64"/>
        <end position="99"/>
    </location>
</feature>
<accession>A0A843XXK1</accession>
<feature type="compositionally biased region" description="Low complexity" evidence="6">
    <location>
        <begin position="10"/>
        <end position="28"/>
    </location>
</feature>
<gene>
    <name evidence="8" type="ORF">Taro_056501</name>
</gene>
<feature type="domain" description="AP2/ERF" evidence="7">
    <location>
        <begin position="102"/>
        <end position="160"/>
    </location>
</feature>
<feature type="compositionally biased region" description="Basic residues" evidence="6">
    <location>
        <begin position="192"/>
        <end position="203"/>
    </location>
</feature>
<dbReference type="SUPFAM" id="SSF54171">
    <property type="entry name" value="DNA-binding domain"/>
    <property type="match status" value="1"/>
</dbReference>
<dbReference type="PRINTS" id="PR00367">
    <property type="entry name" value="ETHRSPELEMNT"/>
</dbReference>
<keyword evidence="5" id="KW-0539">Nucleus</keyword>
<evidence type="ECO:0000256" key="1">
    <source>
        <dbReference type="ARBA" id="ARBA00004123"/>
    </source>
</evidence>
<dbReference type="InterPro" id="IPR001471">
    <property type="entry name" value="AP2/ERF_dom"/>
</dbReference>
<evidence type="ECO:0000256" key="6">
    <source>
        <dbReference type="SAM" id="MobiDB-lite"/>
    </source>
</evidence>
<dbReference type="FunFam" id="3.30.730.10:FF:000001">
    <property type="entry name" value="Ethylene-responsive transcription factor 2"/>
    <property type="match status" value="1"/>
</dbReference>